<keyword evidence="3" id="KW-1185">Reference proteome</keyword>
<evidence type="ECO:0000256" key="1">
    <source>
        <dbReference type="SAM" id="MobiDB-lite"/>
    </source>
</evidence>
<accession>A0A392QFE4</accession>
<dbReference type="AlphaFoldDB" id="A0A392QFE4"/>
<reference evidence="2 3" key="1">
    <citation type="journal article" date="2018" name="Front. Plant Sci.">
        <title>Red Clover (Trifolium pratense) and Zigzag Clover (T. medium) - A Picture of Genomic Similarities and Differences.</title>
        <authorList>
            <person name="Dluhosova J."/>
            <person name="Istvanek J."/>
            <person name="Nedelnik J."/>
            <person name="Repkova J."/>
        </authorList>
    </citation>
    <scope>NUCLEOTIDE SEQUENCE [LARGE SCALE GENOMIC DNA]</scope>
    <source>
        <strain evidence="3">cv. 10/8</strain>
        <tissue evidence="2">Leaf</tissue>
    </source>
</reference>
<dbReference type="Proteomes" id="UP000265520">
    <property type="component" value="Unassembled WGS sequence"/>
</dbReference>
<name>A0A392QFE4_9FABA</name>
<feature type="region of interest" description="Disordered" evidence="1">
    <location>
        <begin position="70"/>
        <end position="94"/>
    </location>
</feature>
<protein>
    <submittedName>
        <fullName evidence="2">Uncharacterized protein</fullName>
    </submittedName>
</protein>
<sequence>MAGSRSTRSKTTAIASQIEQLQSNANPVLPLVGESSAQGVNRQAQTNDGNIFTFSNATLDVLPLNQQNPPIKTTNEQMGGSIRSIITEDQKTNP</sequence>
<organism evidence="2 3">
    <name type="scientific">Trifolium medium</name>
    <dbReference type="NCBI Taxonomy" id="97028"/>
    <lineage>
        <taxon>Eukaryota</taxon>
        <taxon>Viridiplantae</taxon>
        <taxon>Streptophyta</taxon>
        <taxon>Embryophyta</taxon>
        <taxon>Tracheophyta</taxon>
        <taxon>Spermatophyta</taxon>
        <taxon>Magnoliopsida</taxon>
        <taxon>eudicotyledons</taxon>
        <taxon>Gunneridae</taxon>
        <taxon>Pentapetalae</taxon>
        <taxon>rosids</taxon>
        <taxon>fabids</taxon>
        <taxon>Fabales</taxon>
        <taxon>Fabaceae</taxon>
        <taxon>Papilionoideae</taxon>
        <taxon>50 kb inversion clade</taxon>
        <taxon>NPAAA clade</taxon>
        <taxon>Hologalegina</taxon>
        <taxon>IRL clade</taxon>
        <taxon>Trifolieae</taxon>
        <taxon>Trifolium</taxon>
    </lineage>
</organism>
<proteinExistence type="predicted"/>
<dbReference type="EMBL" id="LXQA010131261">
    <property type="protein sequence ID" value="MCI22577.1"/>
    <property type="molecule type" value="Genomic_DNA"/>
</dbReference>
<evidence type="ECO:0000313" key="3">
    <source>
        <dbReference type="Proteomes" id="UP000265520"/>
    </source>
</evidence>
<comment type="caution">
    <text evidence="2">The sequence shown here is derived from an EMBL/GenBank/DDBJ whole genome shotgun (WGS) entry which is preliminary data.</text>
</comment>
<evidence type="ECO:0000313" key="2">
    <source>
        <dbReference type="EMBL" id="MCI22577.1"/>
    </source>
</evidence>